<feature type="transmembrane region" description="Helical" evidence="5">
    <location>
        <begin position="113"/>
        <end position="136"/>
    </location>
</feature>
<keyword evidence="7" id="KW-1185">Reference proteome</keyword>
<protein>
    <submittedName>
        <fullName evidence="6">SLC22A4_5</fullName>
    </submittedName>
</protein>
<comment type="subcellular location">
    <subcellularLocation>
        <location evidence="1">Membrane</location>
        <topology evidence="1">Multi-pass membrane protein</topology>
    </subcellularLocation>
</comment>
<dbReference type="PANTHER" id="PTHR24064">
    <property type="entry name" value="SOLUTE CARRIER FAMILY 22 MEMBER"/>
    <property type="match status" value="1"/>
</dbReference>
<dbReference type="EMBL" id="CAJPWZ010000755">
    <property type="protein sequence ID" value="CAG2200695.1"/>
    <property type="molecule type" value="Genomic_DNA"/>
</dbReference>
<name>A0A8S3R0W8_MYTED</name>
<feature type="transmembrane region" description="Helical" evidence="5">
    <location>
        <begin position="233"/>
        <end position="254"/>
    </location>
</feature>
<feature type="transmembrane region" description="Helical" evidence="5">
    <location>
        <begin position="174"/>
        <end position="191"/>
    </location>
</feature>
<reference evidence="6" key="1">
    <citation type="submission" date="2021-03" db="EMBL/GenBank/DDBJ databases">
        <authorList>
            <person name="Bekaert M."/>
        </authorList>
    </citation>
    <scope>NUCLEOTIDE SEQUENCE</scope>
</reference>
<feature type="transmembrane region" description="Helical" evidence="5">
    <location>
        <begin position="203"/>
        <end position="221"/>
    </location>
</feature>
<dbReference type="Gene3D" id="1.20.1250.20">
    <property type="entry name" value="MFS general substrate transporter like domains"/>
    <property type="match status" value="1"/>
</dbReference>
<comment type="caution">
    <text evidence="6">The sequence shown here is derived from an EMBL/GenBank/DDBJ whole genome shotgun (WGS) entry which is preliminary data.</text>
</comment>
<dbReference type="Proteomes" id="UP000683360">
    <property type="component" value="Unassembled WGS sequence"/>
</dbReference>
<keyword evidence="2 5" id="KW-0812">Transmembrane</keyword>
<dbReference type="GO" id="GO:0016020">
    <property type="term" value="C:membrane"/>
    <property type="evidence" value="ECO:0007669"/>
    <property type="project" value="UniProtKB-SubCell"/>
</dbReference>
<organism evidence="6 7">
    <name type="scientific">Mytilus edulis</name>
    <name type="common">Blue mussel</name>
    <dbReference type="NCBI Taxonomy" id="6550"/>
    <lineage>
        <taxon>Eukaryota</taxon>
        <taxon>Metazoa</taxon>
        <taxon>Spiralia</taxon>
        <taxon>Lophotrochozoa</taxon>
        <taxon>Mollusca</taxon>
        <taxon>Bivalvia</taxon>
        <taxon>Autobranchia</taxon>
        <taxon>Pteriomorphia</taxon>
        <taxon>Mytilida</taxon>
        <taxon>Mytiloidea</taxon>
        <taxon>Mytilidae</taxon>
        <taxon>Mytilinae</taxon>
        <taxon>Mytilus</taxon>
    </lineage>
</organism>
<accession>A0A8S3R0W8</accession>
<evidence type="ECO:0000256" key="3">
    <source>
        <dbReference type="ARBA" id="ARBA00022989"/>
    </source>
</evidence>
<evidence type="ECO:0000256" key="2">
    <source>
        <dbReference type="ARBA" id="ARBA00022692"/>
    </source>
</evidence>
<evidence type="ECO:0000256" key="1">
    <source>
        <dbReference type="ARBA" id="ARBA00004141"/>
    </source>
</evidence>
<proteinExistence type="predicted"/>
<keyword evidence="3 5" id="KW-1133">Transmembrane helix</keyword>
<gene>
    <name evidence="6" type="ORF">MEDL_15341</name>
</gene>
<dbReference type="OrthoDB" id="10021984at2759"/>
<evidence type="ECO:0000256" key="4">
    <source>
        <dbReference type="ARBA" id="ARBA00023136"/>
    </source>
</evidence>
<feature type="transmembrane region" description="Helical" evidence="5">
    <location>
        <begin position="90"/>
        <end position="107"/>
    </location>
</feature>
<evidence type="ECO:0000313" key="7">
    <source>
        <dbReference type="Proteomes" id="UP000683360"/>
    </source>
</evidence>
<dbReference type="InterPro" id="IPR036259">
    <property type="entry name" value="MFS_trans_sf"/>
</dbReference>
<evidence type="ECO:0000256" key="5">
    <source>
        <dbReference type="SAM" id="Phobius"/>
    </source>
</evidence>
<dbReference type="AlphaFoldDB" id="A0A8S3R0W8"/>
<keyword evidence="4 5" id="KW-0472">Membrane</keyword>
<sequence length="261" mass="30298">MDFDTLYFTSVYAHKDLLLCGTTWKIKCQIPGMNNDTYNVQNNQHASIINRTIPPSHDEIHKYDRCHYYQYRNNSRNRVKCSKWNWQKENVLLSTIITLAMAVAVAFSQTFYVFVILEFMIGAAHHGGFMICCVMTKVNKKKIPSRMIDEKTLENPKTANVYHLFSTLEMTKRTIILLWNWIVIAMVYYGVTMHTGGNIGGNFYLNFFILAIVEVPAKLLVMATLNRAGRKRSIVSVWLLEVLLVCVQYLQLYMEVMNCNH</sequence>
<evidence type="ECO:0000313" key="6">
    <source>
        <dbReference type="EMBL" id="CAG2200695.1"/>
    </source>
</evidence>